<evidence type="ECO:0000313" key="2">
    <source>
        <dbReference type="Proteomes" id="UP000242188"/>
    </source>
</evidence>
<protein>
    <submittedName>
        <fullName evidence="1">Uncharacterized protein</fullName>
    </submittedName>
</protein>
<keyword evidence="2" id="KW-1185">Reference proteome</keyword>
<proteinExistence type="predicted"/>
<name>A0A210PY66_MIZYE</name>
<organism evidence="1 2">
    <name type="scientific">Mizuhopecten yessoensis</name>
    <name type="common">Japanese scallop</name>
    <name type="synonym">Patinopecten yessoensis</name>
    <dbReference type="NCBI Taxonomy" id="6573"/>
    <lineage>
        <taxon>Eukaryota</taxon>
        <taxon>Metazoa</taxon>
        <taxon>Spiralia</taxon>
        <taxon>Lophotrochozoa</taxon>
        <taxon>Mollusca</taxon>
        <taxon>Bivalvia</taxon>
        <taxon>Autobranchia</taxon>
        <taxon>Pteriomorphia</taxon>
        <taxon>Pectinida</taxon>
        <taxon>Pectinoidea</taxon>
        <taxon>Pectinidae</taxon>
        <taxon>Mizuhopecten</taxon>
    </lineage>
</organism>
<dbReference type="EMBL" id="NEDP02005402">
    <property type="protein sequence ID" value="OWF41389.1"/>
    <property type="molecule type" value="Genomic_DNA"/>
</dbReference>
<sequence length="112" mass="12164">MKPSKSTIYVGIILSLLASQCLVSGQGFNYRRFRSPQSQIQQIVPAIIGCGVGWLIGRSLARGHCHNCNENNNTAADCTEEEGCELSIQPTATAPTNMICRCDESVTSILKF</sequence>
<dbReference type="Proteomes" id="UP000242188">
    <property type="component" value="Unassembled WGS sequence"/>
</dbReference>
<comment type="caution">
    <text evidence="1">The sequence shown here is derived from an EMBL/GenBank/DDBJ whole genome shotgun (WGS) entry which is preliminary data.</text>
</comment>
<reference evidence="1 2" key="1">
    <citation type="journal article" date="2017" name="Nat. Ecol. Evol.">
        <title>Scallop genome provides insights into evolution of bilaterian karyotype and development.</title>
        <authorList>
            <person name="Wang S."/>
            <person name="Zhang J."/>
            <person name="Jiao W."/>
            <person name="Li J."/>
            <person name="Xun X."/>
            <person name="Sun Y."/>
            <person name="Guo X."/>
            <person name="Huan P."/>
            <person name="Dong B."/>
            <person name="Zhang L."/>
            <person name="Hu X."/>
            <person name="Sun X."/>
            <person name="Wang J."/>
            <person name="Zhao C."/>
            <person name="Wang Y."/>
            <person name="Wang D."/>
            <person name="Huang X."/>
            <person name="Wang R."/>
            <person name="Lv J."/>
            <person name="Li Y."/>
            <person name="Zhang Z."/>
            <person name="Liu B."/>
            <person name="Lu W."/>
            <person name="Hui Y."/>
            <person name="Liang J."/>
            <person name="Zhou Z."/>
            <person name="Hou R."/>
            <person name="Li X."/>
            <person name="Liu Y."/>
            <person name="Li H."/>
            <person name="Ning X."/>
            <person name="Lin Y."/>
            <person name="Zhao L."/>
            <person name="Xing Q."/>
            <person name="Dou J."/>
            <person name="Li Y."/>
            <person name="Mao J."/>
            <person name="Guo H."/>
            <person name="Dou H."/>
            <person name="Li T."/>
            <person name="Mu C."/>
            <person name="Jiang W."/>
            <person name="Fu Q."/>
            <person name="Fu X."/>
            <person name="Miao Y."/>
            <person name="Liu J."/>
            <person name="Yu Q."/>
            <person name="Li R."/>
            <person name="Liao H."/>
            <person name="Li X."/>
            <person name="Kong Y."/>
            <person name="Jiang Z."/>
            <person name="Chourrout D."/>
            <person name="Li R."/>
            <person name="Bao Z."/>
        </authorList>
    </citation>
    <scope>NUCLEOTIDE SEQUENCE [LARGE SCALE GENOMIC DNA]</scope>
    <source>
        <strain evidence="1 2">PY_sf001</strain>
    </source>
</reference>
<evidence type="ECO:0000313" key="1">
    <source>
        <dbReference type="EMBL" id="OWF41389.1"/>
    </source>
</evidence>
<gene>
    <name evidence="1" type="ORF">KP79_PYT22294</name>
</gene>
<dbReference type="AlphaFoldDB" id="A0A210PY66"/>
<accession>A0A210PY66</accession>